<proteinExistence type="predicted"/>
<organism evidence="1 2">
    <name type="scientific">Flavivirga rizhaonensis</name>
    <dbReference type="NCBI Taxonomy" id="2559571"/>
    <lineage>
        <taxon>Bacteria</taxon>
        <taxon>Pseudomonadati</taxon>
        <taxon>Bacteroidota</taxon>
        <taxon>Flavobacteriia</taxon>
        <taxon>Flavobacteriales</taxon>
        <taxon>Flavobacteriaceae</taxon>
        <taxon>Flavivirga</taxon>
    </lineage>
</organism>
<sequence length="277" mass="32009">MPSSCSAKRSGDLKFSISPLKFLKFNLNFMGSGTSIFDEDLDFKKLEKNKLYRMVWASNTFIGKHWLLGKFKITLNKNNQSFGLLDNSKVVNNRTQAINTNHFYFDFNFPRLFNLKMSNIDPIINSAIVFDIPPTHESVFTLDEKSQSSKFKLSKNNSLNLYFDYCEVTAYPERNIKIEVLTIDKLSKNKFQIKFKYGNLTIENVVASYFTVMHEEGLKISNDYGFRKLKPKESFMNTVVLEYTGIKKKVNIPFFAGIYKPIEHKGADSKVVELNVE</sequence>
<dbReference type="RefSeq" id="WP_135876317.1">
    <property type="nucleotide sequence ID" value="NZ_SRSO01000006.1"/>
</dbReference>
<dbReference type="Proteomes" id="UP000307602">
    <property type="component" value="Unassembled WGS sequence"/>
</dbReference>
<dbReference type="OrthoDB" id="9851716at2"/>
<dbReference type="EMBL" id="SRSO01000006">
    <property type="protein sequence ID" value="TGV03623.1"/>
    <property type="molecule type" value="Genomic_DNA"/>
</dbReference>
<gene>
    <name evidence="1" type="ORF">EM932_06250</name>
</gene>
<reference evidence="1 2" key="1">
    <citation type="submission" date="2019-04" db="EMBL/GenBank/DDBJ databases">
        <authorList>
            <person name="Liu A."/>
        </authorList>
    </citation>
    <scope>NUCLEOTIDE SEQUENCE [LARGE SCALE GENOMIC DNA]</scope>
    <source>
        <strain evidence="1 2">RZ03</strain>
    </source>
</reference>
<dbReference type="AlphaFoldDB" id="A0A4S1E020"/>
<accession>A0A4S1E020</accession>
<evidence type="ECO:0000313" key="1">
    <source>
        <dbReference type="EMBL" id="TGV03623.1"/>
    </source>
</evidence>
<protein>
    <submittedName>
        <fullName evidence="1">Uncharacterized protein</fullName>
    </submittedName>
</protein>
<comment type="caution">
    <text evidence="1">The sequence shown here is derived from an EMBL/GenBank/DDBJ whole genome shotgun (WGS) entry which is preliminary data.</text>
</comment>
<keyword evidence="2" id="KW-1185">Reference proteome</keyword>
<name>A0A4S1E020_9FLAO</name>
<evidence type="ECO:0000313" key="2">
    <source>
        <dbReference type="Proteomes" id="UP000307602"/>
    </source>
</evidence>